<dbReference type="PANTHER" id="PTHR14269">
    <property type="entry name" value="CDP-DIACYLGLYCEROL--GLYCEROL-3-PHOSPHATE 3-PHOSPHATIDYLTRANSFERASE-RELATED"/>
    <property type="match status" value="1"/>
</dbReference>
<dbReference type="InterPro" id="IPR043130">
    <property type="entry name" value="CDP-OH_PTrfase_TM_dom"/>
</dbReference>
<comment type="subcellular location">
    <subcellularLocation>
        <location evidence="2">Membrane</location>
        <topology evidence="2">Multi-pass membrane protein</topology>
    </subcellularLocation>
</comment>
<evidence type="ECO:0000256" key="12">
    <source>
        <dbReference type="ARBA" id="ARBA00023136"/>
    </source>
</evidence>
<dbReference type="GO" id="GO:0016020">
    <property type="term" value="C:membrane"/>
    <property type="evidence" value="ECO:0007669"/>
    <property type="project" value="UniProtKB-SubCell"/>
</dbReference>
<proteinExistence type="inferred from homology"/>
<feature type="transmembrane region" description="Helical" evidence="18">
    <location>
        <begin position="12"/>
        <end position="37"/>
    </location>
</feature>
<dbReference type="Proteomes" id="UP000284751">
    <property type="component" value="Unassembled WGS sequence"/>
</dbReference>
<dbReference type="InterPro" id="IPR000462">
    <property type="entry name" value="CDP-OH_P_trans"/>
</dbReference>
<comment type="caution">
    <text evidence="19">The sequence shown here is derived from an EMBL/GenBank/DDBJ whole genome shotgun (WGS) entry which is preliminary data.</text>
</comment>
<comment type="function">
    <text evidence="1">This protein catalyzes the committed step to the synthesis of the acidic phospholipids.</text>
</comment>
<accession>A0A412B0B8</accession>
<evidence type="ECO:0000256" key="18">
    <source>
        <dbReference type="SAM" id="Phobius"/>
    </source>
</evidence>
<dbReference type="UniPathway" id="UPA00084">
    <property type="reaction ID" value="UER00503"/>
</dbReference>
<keyword evidence="11" id="KW-0443">Lipid metabolism</keyword>
<name>A0A412B0B8_9FIRM</name>
<dbReference type="InterPro" id="IPR048254">
    <property type="entry name" value="CDP_ALCOHOL_P_TRANSF_CS"/>
</dbReference>
<evidence type="ECO:0000256" key="5">
    <source>
        <dbReference type="ARBA" id="ARBA00013170"/>
    </source>
</evidence>
<comment type="similarity">
    <text evidence="4 17">Belongs to the CDP-alcohol phosphatidyltransferase class-I family.</text>
</comment>
<dbReference type="GO" id="GO:0006655">
    <property type="term" value="P:phosphatidylglycerol biosynthetic process"/>
    <property type="evidence" value="ECO:0007669"/>
    <property type="project" value="UniProtKB-UniPathway"/>
</dbReference>
<reference evidence="19 20" key="1">
    <citation type="submission" date="2018-08" db="EMBL/GenBank/DDBJ databases">
        <title>A genome reference for cultivated species of the human gut microbiota.</title>
        <authorList>
            <person name="Zou Y."/>
            <person name="Xue W."/>
            <person name="Luo G."/>
        </authorList>
    </citation>
    <scope>NUCLEOTIDE SEQUENCE [LARGE SCALE GENOMIC DNA]</scope>
    <source>
        <strain evidence="19 20">AF28-26</strain>
    </source>
</reference>
<keyword evidence="12 18" id="KW-0472">Membrane</keyword>
<dbReference type="PROSITE" id="PS00379">
    <property type="entry name" value="CDP_ALCOHOL_P_TRANSF"/>
    <property type="match status" value="1"/>
</dbReference>
<evidence type="ECO:0000256" key="7">
    <source>
        <dbReference type="ARBA" id="ARBA00022516"/>
    </source>
</evidence>
<feature type="transmembrane region" description="Helical" evidence="18">
    <location>
        <begin position="43"/>
        <end position="64"/>
    </location>
</feature>
<evidence type="ECO:0000256" key="2">
    <source>
        <dbReference type="ARBA" id="ARBA00004141"/>
    </source>
</evidence>
<sequence length="194" mass="22358">MKSSMKLTKKEIFSIPNILCYFRILLIPVFMISYINAKETRDYYFAAFIVLLSGLTDFADGFIARHFNMVTELGKAIDPVADKLSQAAIVISLMIRIEPMRWLFLLFAVKELFMGITSIVLLTKHNTKMDGAKWFGKVSTFVFYTVMFIIIVFPSLDVGVRNILILISGLFLLLAFLFYAQVFLKMYQETQKKK</sequence>
<dbReference type="AlphaFoldDB" id="A0A412B0B8"/>
<keyword evidence="9 18" id="KW-0812">Transmembrane</keyword>
<evidence type="ECO:0000256" key="6">
    <source>
        <dbReference type="ARBA" id="ARBA00014944"/>
    </source>
</evidence>
<dbReference type="InterPro" id="IPR050324">
    <property type="entry name" value="CDP-alcohol_PTase-I"/>
</dbReference>
<evidence type="ECO:0000256" key="4">
    <source>
        <dbReference type="ARBA" id="ARBA00010441"/>
    </source>
</evidence>
<dbReference type="PIRSF" id="PIRSF000847">
    <property type="entry name" value="Phos_ph_gly_syn"/>
    <property type="match status" value="1"/>
</dbReference>
<organism evidence="19 20">
    <name type="scientific">[Clostridium] leptum</name>
    <dbReference type="NCBI Taxonomy" id="1535"/>
    <lineage>
        <taxon>Bacteria</taxon>
        <taxon>Bacillati</taxon>
        <taxon>Bacillota</taxon>
        <taxon>Clostridia</taxon>
        <taxon>Eubacteriales</taxon>
        <taxon>Oscillospiraceae</taxon>
        <taxon>Oscillospiraceae incertae sedis</taxon>
    </lineage>
</organism>
<dbReference type="Gene3D" id="1.20.120.1760">
    <property type="match status" value="1"/>
</dbReference>
<comment type="pathway">
    <text evidence="3">Phospholipid metabolism; phosphatidylglycerol biosynthesis; phosphatidylglycerol from CDP-diacylglycerol: step 1/2.</text>
</comment>
<evidence type="ECO:0000256" key="17">
    <source>
        <dbReference type="RuleBase" id="RU003750"/>
    </source>
</evidence>
<keyword evidence="8 17" id="KW-0808">Transferase</keyword>
<keyword evidence="7" id="KW-0444">Lipid biosynthesis</keyword>
<evidence type="ECO:0000256" key="14">
    <source>
        <dbReference type="ARBA" id="ARBA00023264"/>
    </source>
</evidence>
<evidence type="ECO:0000256" key="13">
    <source>
        <dbReference type="ARBA" id="ARBA00023209"/>
    </source>
</evidence>
<gene>
    <name evidence="19" type="ORF">DWY99_02560</name>
</gene>
<comment type="catalytic activity">
    <reaction evidence="16">
        <text>a CDP-1,2-diacyl-sn-glycerol + sn-glycerol 3-phosphate = a 1,2-diacyl-sn-glycero-3-phospho-(1'-sn-glycero-3'-phosphate) + CMP + H(+)</text>
        <dbReference type="Rhea" id="RHEA:12593"/>
        <dbReference type="ChEBI" id="CHEBI:15378"/>
        <dbReference type="ChEBI" id="CHEBI:57597"/>
        <dbReference type="ChEBI" id="CHEBI:58332"/>
        <dbReference type="ChEBI" id="CHEBI:60110"/>
        <dbReference type="ChEBI" id="CHEBI:60377"/>
        <dbReference type="EC" id="2.7.8.5"/>
    </reaction>
</comment>
<evidence type="ECO:0000256" key="8">
    <source>
        <dbReference type="ARBA" id="ARBA00022679"/>
    </source>
</evidence>
<evidence type="ECO:0000256" key="1">
    <source>
        <dbReference type="ARBA" id="ARBA00003973"/>
    </source>
</evidence>
<dbReference type="Pfam" id="PF01066">
    <property type="entry name" value="CDP-OH_P_transf"/>
    <property type="match status" value="1"/>
</dbReference>
<dbReference type="EC" id="2.7.8.5" evidence="5"/>
<evidence type="ECO:0000256" key="11">
    <source>
        <dbReference type="ARBA" id="ARBA00023098"/>
    </source>
</evidence>
<keyword evidence="10 18" id="KW-1133">Transmembrane helix</keyword>
<keyword evidence="14" id="KW-1208">Phospholipid metabolism</keyword>
<evidence type="ECO:0000256" key="15">
    <source>
        <dbReference type="ARBA" id="ARBA00033018"/>
    </source>
</evidence>
<feature type="transmembrane region" description="Helical" evidence="18">
    <location>
        <begin position="134"/>
        <end position="156"/>
    </location>
</feature>
<feature type="transmembrane region" description="Helical" evidence="18">
    <location>
        <begin position="103"/>
        <end position="122"/>
    </location>
</feature>
<dbReference type="EMBL" id="QRTC01000005">
    <property type="protein sequence ID" value="RGQ43692.1"/>
    <property type="molecule type" value="Genomic_DNA"/>
</dbReference>
<evidence type="ECO:0000256" key="16">
    <source>
        <dbReference type="ARBA" id="ARBA00048586"/>
    </source>
</evidence>
<protein>
    <recommendedName>
        <fullName evidence="6">CDP-diacylglycerol--glycerol-3-phosphate 3-phosphatidyltransferase</fullName>
        <ecNumber evidence="5">2.7.8.5</ecNumber>
    </recommendedName>
    <alternativeName>
        <fullName evidence="15">Phosphatidylglycerophosphate synthase</fullName>
    </alternativeName>
</protein>
<dbReference type="PANTHER" id="PTHR14269:SF62">
    <property type="entry name" value="CDP-DIACYLGLYCEROL--GLYCEROL-3-PHOSPHATE 3-PHOSPHATIDYLTRANSFERASE 1, CHLOROPLASTIC"/>
    <property type="match status" value="1"/>
</dbReference>
<dbReference type="GO" id="GO:0008444">
    <property type="term" value="F:CDP-diacylglycerol-glycerol-3-phosphate 3-phosphatidyltransferase activity"/>
    <property type="evidence" value="ECO:0007669"/>
    <property type="project" value="UniProtKB-EC"/>
</dbReference>
<evidence type="ECO:0000313" key="19">
    <source>
        <dbReference type="EMBL" id="RGQ43692.1"/>
    </source>
</evidence>
<evidence type="ECO:0000256" key="3">
    <source>
        <dbReference type="ARBA" id="ARBA00005042"/>
    </source>
</evidence>
<keyword evidence="13" id="KW-0594">Phospholipid biosynthesis</keyword>
<evidence type="ECO:0000256" key="9">
    <source>
        <dbReference type="ARBA" id="ARBA00022692"/>
    </source>
</evidence>
<evidence type="ECO:0000313" key="20">
    <source>
        <dbReference type="Proteomes" id="UP000284751"/>
    </source>
</evidence>
<evidence type="ECO:0000256" key="10">
    <source>
        <dbReference type="ARBA" id="ARBA00022989"/>
    </source>
</evidence>
<dbReference type="InterPro" id="IPR004570">
    <property type="entry name" value="Phosphatidylglycerol_P_synth"/>
</dbReference>
<feature type="transmembrane region" description="Helical" evidence="18">
    <location>
        <begin position="162"/>
        <end position="184"/>
    </location>
</feature>